<dbReference type="Gene3D" id="3.30.70.330">
    <property type="match status" value="1"/>
</dbReference>
<reference evidence="8" key="2">
    <citation type="submission" date="2012-11" db="EMBL/GenBank/DDBJ databases">
        <authorList>
            <person name="Kuo A."/>
            <person name="Curtis B.A."/>
            <person name="Tanifuji G."/>
            <person name="Burki F."/>
            <person name="Gruber A."/>
            <person name="Irimia M."/>
            <person name="Maruyama S."/>
            <person name="Arias M.C."/>
            <person name="Ball S.G."/>
            <person name="Gile G.H."/>
            <person name="Hirakawa Y."/>
            <person name="Hopkins J.F."/>
            <person name="Rensing S.A."/>
            <person name="Schmutz J."/>
            <person name="Symeonidi A."/>
            <person name="Elias M."/>
            <person name="Eveleigh R.J."/>
            <person name="Herman E.K."/>
            <person name="Klute M.J."/>
            <person name="Nakayama T."/>
            <person name="Obornik M."/>
            <person name="Reyes-Prieto A."/>
            <person name="Armbrust E.V."/>
            <person name="Aves S.J."/>
            <person name="Beiko R.G."/>
            <person name="Coutinho P."/>
            <person name="Dacks J.B."/>
            <person name="Durnford D.G."/>
            <person name="Fast N.M."/>
            <person name="Green B.R."/>
            <person name="Grisdale C."/>
            <person name="Hempe F."/>
            <person name="Henrissat B."/>
            <person name="Hoppner M.P."/>
            <person name="Ishida K.-I."/>
            <person name="Kim E."/>
            <person name="Koreny L."/>
            <person name="Kroth P.G."/>
            <person name="Liu Y."/>
            <person name="Malik S.-B."/>
            <person name="Maier U.G."/>
            <person name="McRose D."/>
            <person name="Mock T."/>
            <person name="Neilson J.A."/>
            <person name="Onodera N.T."/>
            <person name="Poole A.M."/>
            <person name="Pritham E.J."/>
            <person name="Richards T.A."/>
            <person name="Rocap G."/>
            <person name="Roy S.W."/>
            <person name="Sarai C."/>
            <person name="Schaack S."/>
            <person name="Shirato S."/>
            <person name="Slamovits C.H."/>
            <person name="Spencer D.F."/>
            <person name="Suzuki S."/>
            <person name="Worden A.Z."/>
            <person name="Zauner S."/>
            <person name="Barry K."/>
            <person name="Bell C."/>
            <person name="Bharti A.K."/>
            <person name="Crow J.A."/>
            <person name="Grimwood J."/>
            <person name="Kramer R."/>
            <person name="Lindquist E."/>
            <person name="Lucas S."/>
            <person name="Salamov A."/>
            <person name="McFadden G.I."/>
            <person name="Lane C.E."/>
            <person name="Keeling P.J."/>
            <person name="Gray M.W."/>
            <person name="Grigoriev I.V."/>
            <person name="Archibald J.M."/>
        </authorList>
    </citation>
    <scope>NUCLEOTIDE SEQUENCE</scope>
    <source>
        <strain evidence="8">CCMP2712</strain>
    </source>
</reference>
<evidence type="ECO:0000313" key="8">
    <source>
        <dbReference type="Proteomes" id="UP000011087"/>
    </source>
</evidence>
<evidence type="ECO:0000256" key="1">
    <source>
        <dbReference type="PROSITE-ProRule" id="PRU00176"/>
    </source>
</evidence>
<dbReference type="AlphaFoldDB" id="L1J0G4"/>
<dbReference type="OrthoDB" id="1895276at2759"/>
<dbReference type="SUPFAM" id="SSF49899">
    <property type="entry name" value="Concanavalin A-like lectins/glucanases"/>
    <property type="match status" value="1"/>
</dbReference>
<dbReference type="EMBL" id="JH993022">
    <property type="protein sequence ID" value="EKX41585.1"/>
    <property type="molecule type" value="Genomic_DNA"/>
</dbReference>
<name>L1J0G4_GUITC</name>
<evidence type="ECO:0000313" key="6">
    <source>
        <dbReference type="EMBL" id="EKX41585.1"/>
    </source>
</evidence>
<feature type="domain" description="RRM" evidence="4">
    <location>
        <begin position="453"/>
        <end position="543"/>
    </location>
</feature>
<dbReference type="PROSITE" id="PS50188">
    <property type="entry name" value="B302_SPRY"/>
    <property type="match status" value="1"/>
</dbReference>
<dbReference type="InterPro" id="IPR012677">
    <property type="entry name" value="Nucleotide-bd_a/b_plait_sf"/>
</dbReference>
<dbReference type="CDD" id="cd00590">
    <property type="entry name" value="RRM_SF"/>
    <property type="match status" value="1"/>
</dbReference>
<evidence type="ECO:0008006" key="9">
    <source>
        <dbReference type="Google" id="ProtNLM"/>
    </source>
</evidence>
<dbReference type="GeneID" id="17298239"/>
<reference evidence="6 8" key="1">
    <citation type="journal article" date="2012" name="Nature">
        <title>Algal genomes reveal evolutionary mosaicism and the fate of nucleomorphs.</title>
        <authorList>
            <consortium name="DOE Joint Genome Institute"/>
            <person name="Curtis B.A."/>
            <person name="Tanifuji G."/>
            <person name="Burki F."/>
            <person name="Gruber A."/>
            <person name="Irimia M."/>
            <person name="Maruyama S."/>
            <person name="Arias M.C."/>
            <person name="Ball S.G."/>
            <person name="Gile G.H."/>
            <person name="Hirakawa Y."/>
            <person name="Hopkins J.F."/>
            <person name="Kuo A."/>
            <person name="Rensing S.A."/>
            <person name="Schmutz J."/>
            <person name="Symeonidi A."/>
            <person name="Elias M."/>
            <person name="Eveleigh R.J."/>
            <person name="Herman E.K."/>
            <person name="Klute M.J."/>
            <person name="Nakayama T."/>
            <person name="Obornik M."/>
            <person name="Reyes-Prieto A."/>
            <person name="Armbrust E.V."/>
            <person name="Aves S.J."/>
            <person name="Beiko R.G."/>
            <person name="Coutinho P."/>
            <person name="Dacks J.B."/>
            <person name="Durnford D.G."/>
            <person name="Fast N.M."/>
            <person name="Green B.R."/>
            <person name="Grisdale C.J."/>
            <person name="Hempel F."/>
            <person name="Henrissat B."/>
            <person name="Hoppner M.P."/>
            <person name="Ishida K."/>
            <person name="Kim E."/>
            <person name="Koreny L."/>
            <person name="Kroth P.G."/>
            <person name="Liu Y."/>
            <person name="Malik S.B."/>
            <person name="Maier U.G."/>
            <person name="McRose D."/>
            <person name="Mock T."/>
            <person name="Neilson J.A."/>
            <person name="Onodera N.T."/>
            <person name="Poole A.M."/>
            <person name="Pritham E.J."/>
            <person name="Richards T.A."/>
            <person name="Rocap G."/>
            <person name="Roy S.W."/>
            <person name="Sarai C."/>
            <person name="Schaack S."/>
            <person name="Shirato S."/>
            <person name="Slamovits C.H."/>
            <person name="Spencer D.F."/>
            <person name="Suzuki S."/>
            <person name="Worden A.Z."/>
            <person name="Zauner S."/>
            <person name="Barry K."/>
            <person name="Bell C."/>
            <person name="Bharti A.K."/>
            <person name="Crow J.A."/>
            <person name="Grimwood J."/>
            <person name="Kramer R."/>
            <person name="Lindquist E."/>
            <person name="Lucas S."/>
            <person name="Salamov A."/>
            <person name="McFadden G.I."/>
            <person name="Lane C.E."/>
            <person name="Keeling P.J."/>
            <person name="Gray M.W."/>
            <person name="Grigoriev I.V."/>
            <person name="Archibald J.M."/>
        </authorList>
    </citation>
    <scope>NUCLEOTIDE SEQUENCE</scope>
    <source>
        <strain evidence="6 8">CCMP2712</strain>
    </source>
</reference>
<keyword evidence="8" id="KW-1185">Reference proteome</keyword>
<dbReference type="InterPro" id="IPR001870">
    <property type="entry name" value="B30.2/SPRY"/>
</dbReference>
<dbReference type="GO" id="GO:0003723">
    <property type="term" value="F:RNA binding"/>
    <property type="evidence" value="ECO:0007669"/>
    <property type="project" value="UniProtKB-UniRule"/>
</dbReference>
<dbReference type="HOGENOM" id="CLU_268906_0_0_1"/>
<feature type="region of interest" description="Disordered" evidence="3">
    <location>
        <begin position="1198"/>
        <end position="1219"/>
    </location>
</feature>
<dbReference type="Proteomes" id="UP000011087">
    <property type="component" value="Unassembled WGS sequence"/>
</dbReference>
<dbReference type="RefSeq" id="XP_005828565.1">
    <property type="nucleotide sequence ID" value="XM_005828508.1"/>
</dbReference>
<dbReference type="InterPro" id="IPR043136">
    <property type="entry name" value="B30.2/SPRY_sf"/>
</dbReference>
<reference evidence="7" key="3">
    <citation type="submission" date="2016-03" db="UniProtKB">
        <authorList>
            <consortium name="EnsemblProtists"/>
        </authorList>
    </citation>
    <scope>IDENTIFICATION</scope>
</reference>
<feature type="coiled-coil region" evidence="2">
    <location>
        <begin position="150"/>
        <end position="184"/>
    </location>
</feature>
<evidence type="ECO:0000259" key="4">
    <source>
        <dbReference type="PROSITE" id="PS50102"/>
    </source>
</evidence>
<dbReference type="SUPFAM" id="SSF54928">
    <property type="entry name" value="RNA-binding domain, RBD"/>
    <property type="match status" value="1"/>
</dbReference>
<evidence type="ECO:0000313" key="7">
    <source>
        <dbReference type="EnsemblProtists" id="EKX41585"/>
    </source>
</evidence>
<dbReference type="InterPro" id="IPR000504">
    <property type="entry name" value="RRM_dom"/>
</dbReference>
<evidence type="ECO:0000256" key="2">
    <source>
        <dbReference type="SAM" id="Coils"/>
    </source>
</evidence>
<evidence type="ECO:0000259" key="5">
    <source>
        <dbReference type="PROSITE" id="PS50188"/>
    </source>
</evidence>
<proteinExistence type="predicted"/>
<dbReference type="InterPro" id="IPR035979">
    <property type="entry name" value="RBD_domain_sf"/>
</dbReference>
<feature type="domain" description="B30.2/SPRY" evidence="5">
    <location>
        <begin position="149"/>
        <end position="348"/>
    </location>
</feature>
<keyword evidence="1" id="KW-0694">RNA-binding</keyword>
<accession>L1J0G4</accession>
<evidence type="ECO:0000256" key="3">
    <source>
        <dbReference type="SAM" id="MobiDB-lite"/>
    </source>
</evidence>
<keyword evidence="2" id="KW-0175">Coiled coil</keyword>
<dbReference type="InterPro" id="IPR013320">
    <property type="entry name" value="ConA-like_dom_sf"/>
</dbReference>
<organism evidence="6">
    <name type="scientific">Guillardia theta (strain CCMP2712)</name>
    <name type="common">Cryptophyte</name>
    <dbReference type="NCBI Taxonomy" id="905079"/>
    <lineage>
        <taxon>Eukaryota</taxon>
        <taxon>Cryptophyceae</taxon>
        <taxon>Pyrenomonadales</taxon>
        <taxon>Geminigeraceae</taxon>
        <taxon>Guillardia</taxon>
    </lineage>
</organism>
<protein>
    <recommendedName>
        <fullName evidence="9">TIR domain-containing protein</fullName>
    </recommendedName>
</protein>
<dbReference type="EnsemblProtists" id="EKX41585">
    <property type="protein sequence ID" value="EKX41585"/>
    <property type="gene ID" value="GUITHDRAFT_112296"/>
</dbReference>
<dbReference type="PaxDb" id="55529-EKX41585"/>
<gene>
    <name evidence="6" type="ORF">GUITHDRAFT_112296</name>
</gene>
<dbReference type="PROSITE" id="PS50102">
    <property type="entry name" value="RRM"/>
    <property type="match status" value="1"/>
</dbReference>
<sequence length="1219" mass="137771">MKEGDEEKAMKEGEEASSRWRSLSLSAFTHEHGGHYARHDRAHTSLTCVVAGEACHSSRLLVEHAAQQARGEETSDSSGSIEDAMSLIWLFPDWKELNRSQMSRLLKRLPKQVEAMAEEKERARSREGKTKSRLSLNAMYSAIQEWCGSFNNDSDKHQELLEKIEQVEEQISSLSSSLRRVKQAGAWEQLQEAMLSDTIRALTTRRIVPNPQATSKQRMLWTFAIHSMDYKLSVGLVSADCSPSGDWFSSYHHNKVWFWQSCASSVSLLANGNHITSTSSHSFKEGSRVTMKLDADAAAVSFYLQPSVTSLSTVFIGRIPDVYGELVPAVCLGSPGDLVELNPVPACVDPPSDVAGGEEQRAREGLHPGVLASSSLASTSLLSSGIRSPVASLSRLLSDSKVSLRSFSTFFSSIESYLDQDAAVRREEDGLVQAHRNLREAKGLVKMLTGRSNVVLLWNLARETTQGELLAFMKGCGEILHISSCTDLDFLHADVRPQLQATQGLVNLLVFVTFAGSDSVARAMRLDGQSLKGSQVRVREIRRVEFDDGVEQTLSMLDRDLSAMAEALRSHVTSLMKLFMLEMRSFADCLLRLDSERAALTLNRAQGLSELLPQQFFWKDIQDLPGLHDTVAGLNLISKGDEDLRRNVTSCIQKAREKFNNMYPALETRSLQAVLSWMRRVLEQAEDEMQRANNVKAAWELVQDARRCSESRVNFQDLKTIGAEATSPALLVSSLEYYWHPVLDRSPAAADVVNGIKSALVRVKVVEKLVHERMIPMKEEIKRLCRHCDELFARGEDEAAVEVMEQLRLKQRSLPVEDVEFQVLSSKHRSRYEQRMTEMTEERRRPRVHLEGIYLSFMAANNVDQDDLSPTPYDRSRKLEPSYASRREVEQLRIQQGIVDKIRDALRSRGWTVHSSNQHRLDTTNQEDMLGMGLSRSLLHSEEDHKSVGARIRVKLAREEPWDLLRGIPDLLRGMPQFFAEVCFSVLLQRQESLSKQEKPLPERYAHMNVSASRFYISQHVLKDQVLELDVVVKPSHMANDRYSSQELVATLSHAVSVNHSSASNQAFQMMACLWPWSVKEQRVGMDRMRWQEQVAESIKNCVFFVPVFTERYLNSCAVGDLAAWRTSAATELRLALSLKSTSFIVPVIMDADVNAARLDERVREMFLRGFFLKVSRGSLDEQLDRLHEYLSKKLPEEKKQETNKSTTDKAQPYLDFLN</sequence>
<feature type="coiled-coil region" evidence="2">
    <location>
        <begin position="675"/>
        <end position="702"/>
    </location>
</feature>
<dbReference type="Gene3D" id="2.60.120.920">
    <property type="match status" value="1"/>
</dbReference>
<dbReference type="KEGG" id="gtt:GUITHDRAFT_112296"/>